<feature type="domain" description="Calcineurin-like phosphoesterase" evidence="9">
    <location>
        <begin position="4"/>
        <end position="149"/>
    </location>
</feature>
<protein>
    <recommendedName>
        <fullName evidence="3">bis(5'-nucleosyl)-tetraphosphatase (symmetrical)</fullName>
        <ecNumber evidence="3">3.6.1.41</ecNumber>
    </recommendedName>
    <alternativeName>
        <fullName evidence="6">Ap4A hydrolase</fullName>
    </alternativeName>
    <alternativeName>
        <fullName evidence="5">Diadenosine 5',5'''-P1,P4-tetraphosphate pyrophosphohydrolase</fullName>
    </alternativeName>
    <alternativeName>
        <fullName evidence="7">Diadenosine tetraphosphatase</fullName>
    </alternativeName>
</protein>
<name>A0A8J3E988_9GAMM</name>
<comment type="catalytic activity">
    <reaction evidence="8">
        <text>P(1),P(4)-bis(5'-adenosyl) tetraphosphate + H2O = 2 ADP + 2 H(+)</text>
        <dbReference type="Rhea" id="RHEA:24252"/>
        <dbReference type="ChEBI" id="CHEBI:15377"/>
        <dbReference type="ChEBI" id="CHEBI:15378"/>
        <dbReference type="ChEBI" id="CHEBI:58141"/>
        <dbReference type="ChEBI" id="CHEBI:456216"/>
        <dbReference type="EC" id="3.6.1.41"/>
    </reaction>
</comment>
<evidence type="ECO:0000313" key="11">
    <source>
        <dbReference type="Proteomes" id="UP000636949"/>
    </source>
</evidence>
<sequence>MASYVIGDVQGCYAELMQLIDKIQFNPDSDKLIFTGDLVNRGPQSLEVLRFVKSLGKSAKVVLGNHDLYLLAIAYGYLPTAKKDTLNPILEAEDKNELIQWLRQQLFLYSHKKHLITHAGIPPIWSLKKAKRLGLELEFVLQTDMCFQLFMSNLFGNEPDLWQDNLEAVNRWRCIANYFTRMRLCDQNGRLDFSFKGELNNKPDHLDAWFNIPNAKIDAKYTLVFGHWAALNGVSNNPRCIAIDTGCVWGGKLSAYCIDTQEIHQVDAINLIKEIE</sequence>
<reference evidence="10" key="1">
    <citation type="journal article" date="2014" name="Int. J. Syst. Evol. Microbiol.">
        <title>Complete genome sequence of Corynebacterium casei LMG S-19264T (=DSM 44701T), isolated from a smear-ripened cheese.</title>
        <authorList>
            <consortium name="US DOE Joint Genome Institute (JGI-PGF)"/>
            <person name="Walter F."/>
            <person name="Albersmeier A."/>
            <person name="Kalinowski J."/>
            <person name="Ruckert C."/>
        </authorList>
    </citation>
    <scope>NUCLEOTIDE SEQUENCE</scope>
    <source>
        <strain evidence="10">CGMCC 1.15758</strain>
    </source>
</reference>
<dbReference type="Gene3D" id="3.60.21.10">
    <property type="match status" value="1"/>
</dbReference>
<dbReference type="OrthoDB" id="9807890at2"/>
<dbReference type="PANTHER" id="PTHR40942:SF4">
    <property type="entry name" value="CYTOCHROME C5"/>
    <property type="match status" value="1"/>
</dbReference>
<dbReference type="NCBIfam" id="NF001204">
    <property type="entry name" value="PRK00166.1"/>
    <property type="match status" value="1"/>
</dbReference>
<evidence type="ECO:0000256" key="7">
    <source>
        <dbReference type="ARBA" id="ARBA00033210"/>
    </source>
</evidence>
<dbReference type="RefSeq" id="WP_117002881.1">
    <property type="nucleotide sequence ID" value="NZ_BMJS01000017.1"/>
</dbReference>
<proteinExistence type="inferred from homology"/>
<dbReference type="InterPro" id="IPR029052">
    <property type="entry name" value="Metallo-depent_PP-like"/>
</dbReference>
<keyword evidence="4" id="KW-0378">Hydrolase</keyword>
<comment type="caution">
    <text evidence="10">The sequence shown here is derived from an EMBL/GenBank/DDBJ whole genome shotgun (WGS) entry which is preliminary data.</text>
</comment>
<comment type="similarity">
    <text evidence="2">Belongs to the Ap4A hydrolase family.</text>
</comment>
<dbReference type="GO" id="GO:0008803">
    <property type="term" value="F:bis(5'-nucleosyl)-tetraphosphatase (symmetrical) activity"/>
    <property type="evidence" value="ECO:0007669"/>
    <property type="project" value="UniProtKB-EC"/>
</dbReference>
<evidence type="ECO:0000256" key="5">
    <source>
        <dbReference type="ARBA" id="ARBA00031248"/>
    </source>
</evidence>
<dbReference type="PIRSF" id="PIRSF000903">
    <property type="entry name" value="B5n-ttraPtase_sm"/>
    <property type="match status" value="1"/>
</dbReference>
<dbReference type="PANTHER" id="PTHR40942">
    <property type="match status" value="1"/>
</dbReference>
<evidence type="ECO:0000256" key="6">
    <source>
        <dbReference type="ARBA" id="ARBA00032248"/>
    </source>
</evidence>
<accession>A0A8J3E988</accession>
<evidence type="ECO:0000259" key="9">
    <source>
        <dbReference type="Pfam" id="PF00149"/>
    </source>
</evidence>
<dbReference type="NCBIfam" id="TIGR00668">
    <property type="entry name" value="apaH"/>
    <property type="match status" value="1"/>
</dbReference>
<dbReference type="CDD" id="cd07422">
    <property type="entry name" value="MPP_ApaH"/>
    <property type="match status" value="1"/>
</dbReference>
<dbReference type="InterPro" id="IPR004617">
    <property type="entry name" value="ApaH"/>
</dbReference>
<dbReference type="Proteomes" id="UP000636949">
    <property type="component" value="Unassembled WGS sequence"/>
</dbReference>
<comment type="function">
    <text evidence="1">Hydrolyzes diadenosine 5',5'''-P1,P4-tetraphosphate to yield ADP.</text>
</comment>
<dbReference type="Pfam" id="PF00149">
    <property type="entry name" value="Metallophos"/>
    <property type="match status" value="1"/>
</dbReference>
<organism evidence="10 11">
    <name type="scientific">Cysteiniphilum litorale</name>
    <dbReference type="NCBI Taxonomy" id="2056700"/>
    <lineage>
        <taxon>Bacteria</taxon>
        <taxon>Pseudomonadati</taxon>
        <taxon>Pseudomonadota</taxon>
        <taxon>Gammaproteobacteria</taxon>
        <taxon>Thiotrichales</taxon>
        <taxon>Fastidiosibacteraceae</taxon>
        <taxon>Cysteiniphilum</taxon>
    </lineage>
</organism>
<dbReference type="SUPFAM" id="SSF56300">
    <property type="entry name" value="Metallo-dependent phosphatases"/>
    <property type="match status" value="1"/>
</dbReference>
<gene>
    <name evidence="10" type="primary">apaH</name>
    <name evidence="10" type="ORF">GCM10010995_16110</name>
</gene>
<dbReference type="EC" id="3.6.1.41" evidence="3"/>
<evidence type="ECO:0000313" key="10">
    <source>
        <dbReference type="EMBL" id="GGF99594.1"/>
    </source>
</evidence>
<evidence type="ECO:0000256" key="3">
    <source>
        <dbReference type="ARBA" id="ARBA00012506"/>
    </source>
</evidence>
<dbReference type="InterPro" id="IPR004843">
    <property type="entry name" value="Calcineurin-like_PHP"/>
</dbReference>
<reference evidence="10" key="2">
    <citation type="submission" date="2020-09" db="EMBL/GenBank/DDBJ databases">
        <authorList>
            <person name="Sun Q."/>
            <person name="Zhou Y."/>
        </authorList>
    </citation>
    <scope>NUCLEOTIDE SEQUENCE</scope>
    <source>
        <strain evidence="10">CGMCC 1.15758</strain>
    </source>
</reference>
<dbReference type="AlphaFoldDB" id="A0A8J3E988"/>
<dbReference type="EMBL" id="BMJS01000017">
    <property type="protein sequence ID" value="GGF99594.1"/>
    <property type="molecule type" value="Genomic_DNA"/>
</dbReference>
<evidence type="ECO:0000256" key="2">
    <source>
        <dbReference type="ARBA" id="ARBA00005419"/>
    </source>
</evidence>
<keyword evidence="11" id="KW-1185">Reference proteome</keyword>
<evidence type="ECO:0000256" key="8">
    <source>
        <dbReference type="ARBA" id="ARBA00049417"/>
    </source>
</evidence>
<evidence type="ECO:0000256" key="4">
    <source>
        <dbReference type="ARBA" id="ARBA00022801"/>
    </source>
</evidence>
<evidence type="ECO:0000256" key="1">
    <source>
        <dbReference type="ARBA" id="ARBA00003413"/>
    </source>
</evidence>